<protein>
    <recommendedName>
        <fullName evidence="3">N-acetyltransferase domain-containing protein</fullName>
    </recommendedName>
</protein>
<evidence type="ECO:0000256" key="1">
    <source>
        <dbReference type="ARBA" id="ARBA00022801"/>
    </source>
</evidence>
<evidence type="ECO:0000259" key="3">
    <source>
        <dbReference type="PROSITE" id="PS51186"/>
    </source>
</evidence>
<accession>A0A369P4J3</accession>
<dbReference type="CDD" id="cd04301">
    <property type="entry name" value="NAT_SF"/>
    <property type="match status" value="1"/>
</dbReference>
<dbReference type="Proteomes" id="UP000253805">
    <property type="component" value="Unassembled WGS sequence"/>
</dbReference>
<dbReference type="InterPro" id="IPR029058">
    <property type="entry name" value="AB_hydrolase_fold"/>
</dbReference>
<dbReference type="PROSITE" id="PS51186">
    <property type="entry name" value="GNAT"/>
    <property type="match status" value="1"/>
</dbReference>
<name>A0A369P4J3_9ACTN</name>
<feature type="compositionally biased region" description="Basic and acidic residues" evidence="2">
    <location>
        <begin position="290"/>
        <end position="304"/>
    </location>
</feature>
<dbReference type="Pfam" id="PF00583">
    <property type="entry name" value="Acetyltransf_1"/>
    <property type="match status" value="1"/>
</dbReference>
<dbReference type="AlphaFoldDB" id="A0A369P4J3"/>
<dbReference type="SUPFAM" id="SSF53474">
    <property type="entry name" value="alpha/beta-Hydrolases"/>
    <property type="match status" value="1"/>
</dbReference>
<reference evidence="4 5" key="1">
    <citation type="journal article" date="2018" name="Elife">
        <title>Discovery and characterization of a prevalent human gut bacterial enzyme sufficient for the inactivation of a family of plant toxins.</title>
        <authorList>
            <person name="Koppel N."/>
            <person name="Bisanz J.E."/>
            <person name="Pandelia M.E."/>
            <person name="Turnbaugh P.J."/>
            <person name="Balskus E.P."/>
        </authorList>
    </citation>
    <scope>NUCLEOTIDE SEQUENCE [LARGE SCALE GENOMIC DNA]</scope>
    <source>
        <strain evidence="4 5">OB21 GAM 11</strain>
    </source>
</reference>
<dbReference type="GO" id="GO:0016747">
    <property type="term" value="F:acyltransferase activity, transferring groups other than amino-acyl groups"/>
    <property type="evidence" value="ECO:0007669"/>
    <property type="project" value="InterPro"/>
</dbReference>
<dbReference type="InterPro" id="IPR050300">
    <property type="entry name" value="GDXG_lipolytic_enzyme"/>
</dbReference>
<proteinExistence type="predicted"/>
<evidence type="ECO:0000313" key="5">
    <source>
        <dbReference type="Proteomes" id="UP000253805"/>
    </source>
</evidence>
<dbReference type="PANTHER" id="PTHR48081:SF8">
    <property type="entry name" value="ALPHA_BETA HYDROLASE FOLD-3 DOMAIN-CONTAINING PROTEIN-RELATED"/>
    <property type="match status" value="1"/>
</dbReference>
<keyword evidence="1" id="KW-0378">Hydrolase</keyword>
<dbReference type="Pfam" id="PF07859">
    <property type="entry name" value="Abhydrolase_3"/>
    <property type="match status" value="1"/>
</dbReference>
<sequence>MAARKLHTIEKRMIPASDRDIRVLILRPTESARPQENTPGILWLHGGGHLHGMYQKILLSHARFLVEKHGAVVVAPEYRTAFEKPFPADLEDCYAALLFLKVHADELGINDAQIMVGGESAGGGLTVATCLLARDLGEVNVAFQMPLYPMLDDRETASSRDNHAPVWNTRTNRFAWKHYLRDLGGTMPPSYAAPARETNYARLPPAYTYVGTAEPFYCETLEYVANLKRAGIEASVDLYPHWFHAYDMLLPFTRKSREAVQRFEERYLYATEHYFAPQEKRLFSQQPKAEPGKRTPGDGDRWPSGEEPSTAPGAAAPWRIWRVADHPEMAEEAAAWFSAKWGIPEDAYLESMRESARAGSAVPQWYIVRANNEVASPIIAGCGIIENDFHDRPDLAPNLCALYVEEEYRHRGLARHLLDHARAETATMGYNRLYLVTDLVGFYEKCGWEYLGDAHELEGGTIRLYGAGTCFRES</sequence>
<organism evidence="4 5">
    <name type="scientific">Adlercreutzia equolifaciens subsp. celatus</name>
    <dbReference type="NCBI Taxonomy" id="394340"/>
    <lineage>
        <taxon>Bacteria</taxon>
        <taxon>Bacillati</taxon>
        <taxon>Actinomycetota</taxon>
        <taxon>Coriobacteriia</taxon>
        <taxon>Eggerthellales</taxon>
        <taxon>Eggerthellaceae</taxon>
        <taxon>Adlercreutzia</taxon>
    </lineage>
</organism>
<gene>
    <name evidence="4" type="ORF">C1850_02855</name>
</gene>
<dbReference type="EMBL" id="PPUT01000005">
    <property type="protein sequence ID" value="RDC45956.1"/>
    <property type="molecule type" value="Genomic_DNA"/>
</dbReference>
<evidence type="ECO:0000313" key="4">
    <source>
        <dbReference type="EMBL" id="RDC45956.1"/>
    </source>
</evidence>
<dbReference type="RefSeq" id="WP_114548532.1">
    <property type="nucleotide sequence ID" value="NZ_PPUT01000005.1"/>
</dbReference>
<feature type="region of interest" description="Disordered" evidence="2">
    <location>
        <begin position="281"/>
        <end position="313"/>
    </location>
</feature>
<dbReference type="Gene3D" id="3.40.630.30">
    <property type="match status" value="1"/>
</dbReference>
<dbReference type="InterPro" id="IPR000182">
    <property type="entry name" value="GNAT_dom"/>
</dbReference>
<dbReference type="GO" id="GO:0016787">
    <property type="term" value="F:hydrolase activity"/>
    <property type="evidence" value="ECO:0007669"/>
    <property type="project" value="UniProtKB-KW"/>
</dbReference>
<dbReference type="InterPro" id="IPR016181">
    <property type="entry name" value="Acyl_CoA_acyltransferase"/>
</dbReference>
<dbReference type="PANTHER" id="PTHR48081">
    <property type="entry name" value="AB HYDROLASE SUPERFAMILY PROTEIN C4A8.06C"/>
    <property type="match status" value="1"/>
</dbReference>
<dbReference type="Gene3D" id="3.40.50.1820">
    <property type="entry name" value="alpha/beta hydrolase"/>
    <property type="match status" value="1"/>
</dbReference>
<dbReference type="InterPro" id="IPR013094">
    <property type="entry name" value="AB_hydrolase_3"/>
</dbReference>
<feature type="domain" description="N-acetyltransferase" evidence="3">
    <location>
        <begin position="316"/>
        <end position="469"/>
    </location>
</feature>
<comment type="caution">
    <text evidence="4">The sequence shown here is derived from an EMBL/GenBank/DDBJ whole genome shotgun (WGS) entry which is preliminary data.</text>
</comment>
<evidence type="ECO:0000256" key="2">
    <source>
        <dbReference type="SAM" id="MobiDB-lite"/>
    </source>
</evidence>
<dbReference type="SUPFAM" id="SSF55729">
    <property type="entry name" value="Acyl-CoA N-acyltransferases (Nat)"/>
    <property type="match status" value="1"/>
</dbReference>